<evidence type="ECO:0000313" key="2">
    <source>
        <dbReference type="EMBL" id="KAK9088577.1"/>
    </source>
</evidence>
<organism evidence="2 3">
    <name type="scientific">Stephania cephalantha</name>
    <dbReference type="NCBI Taxonomy" id="152367"/>
    <lineage>
        <taxon>Eukaryota</taxon>
        <taxon>Viridiplantae</taxon>
        <taxon>Streptophyta</taxon>
        <taxon>Embryophyta</taxon>
        <taxon>Tracheophyta</taxon>
        <taxon>Spermatophyta</taxon>
        <taxon>Magnoliopsida</taxon>
        <taxon>Ranunculales</taxon>
        <taxon>Menispermaceae</taxon>
        <taxon>Menispermoideae</taxon>
        <taxon>Cissampelideae</taxon>
        <taxon>Stephania</taxon>
    </lineage>
</organism>
<evidence type="ECO:0000313" key="3">
    <source>
        <dbReference type="Proteomes" id="UP001419268"/>
    </source>
</evidence>
<sequence length="290" mass="33184">MYYIITNIFYPFYALFFLIYLCMNCQTYKNVIPMELSHIVGRSFTFKVKLTDYNLDKGKESFTVAEICDEEFTNYNRHNELRSAWMSQIGKGTSTSETGGRNYRKHRRVSQLSGTWEIRPSKAYVVERQDGTKLGENRMSGAPRAKTQIEGAFVVGSALEIDQPSERYIAIESGQPRVWKTPLVCHCSGADRFTTLAPLSDIADEFVHRQLRLSSLASSYQLQHNIEAHKTFKMGKQLNTKQKVNNECTITDHFTSTTINSNQQLQILRSINSSLHGHHNQLKLADTSTY</sequence>
<dbReference type="EMBL" id="JBBNAG010000012">
    <property type="protein sequence ID" value="KAK9088577.1"/>
    <property type="molecule type" value="Genomic_DNA"/>
</dbReference>
<keyword evidence="1" id="KW-1133">Transmembrane helix</keyword>
<dbReference type="AlphaFoldDB" id="A0AAP0ECZ7"/>
<feature type="transmembrane region" description="Helical" evidence="1">
    <location>
        <begin position="6"/>
        <end position="23"/>
    </location>
</feature>
<gene>
    <name evidence="2" type="ORF">Scep_027659</name>
</gene>
<keyword evidence="3" id="KW-1185">Reference proteome</keyword>
<comment type="caution">
    <text evidence="2">The sequence shown here is derived from an EMBL/GenBank/DDBJ whole genome shotgun (WGS) entry which is preliminary data.</text>
</comment>
<proteinExistence type="predicted"/>
<protein>
    <submittedName>
        <fullName evidence="2">Uncharacterized protein</fullName>
    </submittedName>
</protein>
<keyword evidence="1" id="KW-0812">Transmembrane</keyword>
<keyword evidence="1" id="KW-0472">Membrane</keyword>
<accession>A0AAP0ECZ7</accession>
<name>A0AAP0ECZ7_9MAGN</name>
<reference evidence="2 3" key="1">
    <citation type="submission" date="2024-01" db="EMBL/GenBank/DDBJ databases">
        <title>Genome assemblies of Stephania.</title>
        <authorList>
            <person name="Yang L."/>
        </authorList>
    </citation>
    <scope>NUCLEOTIDE SEQUENCE [LARGE SCALE GENOMIC DNA]</scope>
    <source>
        <strain evidence="2">JXDWG</strain>
        <tissue evidence="2">Leaf</tissue>
    </source>
</reference>
<evidence type="ECO:0000256" key="1">
    <source>
        <dbReference type="SAM" id="Phobius"/>
    </source>
</evidence>
<dbReference type="Proteomes" id="UP001419268">
    <property type="component" value="Unassembled WGS sequence"/>
</dbReference>